<dbReference type="InterPro" id="IPR016136">
    <property type="entry name" value="DNA_helicase_N/primase_C"/>
</dbReference>
<evidence type="ECO:0000313" key="13">
    <source>
        <dbReference type="EMBL" id="KAA6446694.1"/>
    </source>
</evidence>
<dbReference type="GO" id="GO:0003677">
    <property type="term" value="F:DNA binding"/>
    <property type="evidence" value="ECO:0007669"/>
    <property type="project" value="UniProtKB-KW"/>
</dbReference>
<evidence type="ECO:0000256" key="5">
    <source>
        <dbReference type="ARBA" id="ARBA00022806"/>
    </source>
</evidence>
<keyword evidence="3" id="KW-0547">Nucleotide-binding</keyword>
<evidence type="ECO:0000259" key="11">
    <source>
        <dbReference type="Pfam" id="PF00772"/>
    </source>
</evidence>
<comment type="caution">
    <text evidence="13">The sequence shown here is derived from an EMBL/GenBank/DDBJ whole genome shotgun (WGS) entry which is preliminary data.</text>
</comment>
<dbReference type="EC" id="5.6.2.3" evidence="9"/>
<dbReference type="SUPFAM" id="SSF48024">
    <property type="entry name" value="N-terminal domain of DnaB helicase"/>
    <property type="match status" value="1"/>
</dbReference>
<protein>
    <recommendedName>
        <fullName evidence="9">DNA 5'-3' helicase</fullName>
        <ecNumber evidence="9">5.6.2.3</ecNumber>
    </recommendedName>
</protein>
<comment type="catalytic activity">
    <reaction evidence="10">
        <text>ATP + H2O = ADP + phosphate + H(+)</text>
        <dbReference type="Rhea" id="RHEA:13065"/>
        <dbReference type="ChEBI" id="CHEBI:15377"/>
        <dbReference type="ChEBI" id="CHEBI:15378"/>
        <dbReference type="ChEBI" id="CHEBI:30616"/>
        <dbReference type="ChEBI" id="CHEBI:43474"/>
        <dbReference type="ChEBI" id="CHEBI:456216"/>
        <dbReference type="EC" id="5.6.2.3"/>
    </reaction>
</comment>
<dbReference type="Pfam" id="PF03796">
    <property type="entry name" value="DnaB_C"/>
    <property type="match status" value="1"/>
</dbReference>
<dbReference type="GO" id="GO:0043139">
    <property type="term" value="F:5'-3' DNA helicase activity"/>
    <property type="evidence" value="ECO:0007669"/>
    <property type="project" value="UniProtKB-EC"/>
</dbReference>
<keyword evidence="2" id="KW-0235">DNA replication</keyword>
<dbReference type="SUPFAM" id="SSF52540">
    <property type="entry name" value="P-loop containing nucleoside triphosphate hydrolases"/>
    <property type="match status" value="1"/>
</dbReference>
<keyword evidence="4" id="KW-0378">Hydrolase</keyword>
<evidence type="ECO:0000256" key="1">
    <source>
        <dbReference type="ARBA" id="ARBA00008428"/>
    </source>
</evidence>
<dbReference type="Pfam" id="PF00772">
    <property type="entry name" value="DnaB"/>
    <property type="match status" value="1"/>
</dbReference>
<dbReference type="EMBL" id="QSND01000008">
    <property type="protein sequence ID" value="KAA6446694.1"/>
    <property type="molecule type" value="Genomic_DNA"/>
</dbReference>
<keyword evidence="7" id="KW-0238">DNA-binding</keyword>
<dbReference type="InterPro" id="IPR036185">
    <property type="entry name" value="DNA_heli_DnaB-like_N_sf"/>
</dbReference>
<organism evidence="13 14">
    <name type="scientific">Bacillus swezeyi</name>
    <dbReference type="NCBI Taxonomy" id="1925020"/>
    <lineage>
        <taxon>Bacteria</taxon>
        <taxon>Bacillati</taxon>
        <taxon>Bacillota</taxon>
        <taxon>Bacilli</taxon>
        <taxon>Bacillales</taxon>
        <taxon>Bacillaceae</taxon>
        <taxon>Bacillus</taxon>
    </lineage>
</organism>
<dbReference type="InterPro" id="IPR007694">
    <property type="entry name" value="DNA_helicase_DnaB-like_C"/>
</dbReference>
<evidence type="ECO:0000256" key="10">
    <source>
        <dbReference type="ARBA" id="ARBA00048954"/>
    </source>
</evidence>
<evidence type="ECO:0000256" key="6">
    <source>
        <dbReference type="ARBA" id="ARBA00022840"/>
    </source>
</evidence>
<dbReference type="GO" id="GO:0016787">
    <property type="term" value="F:hydrolase activity"/>
    <property type="evidence" value="ECO:0007669"/>
    <property type="project" value="UniProtKB-KW"/>
</dbReference>
<dbReference type="GO" id="GO:0006260">
    <property type="term" value="P:DNA replication"/>
    <property type="evidence" value="ECO:0007669"/>
    <property type="project" value="UniProtKB-KW"/>
</dbReference>
<evidence type="ECO:0000256" key="2">
    <source>
        <dbReference type="ARBA" id="ARBA00022705"/>
    </source>
</evidence>
<dbReference type="Gene3D" id="1.10.860.10">
    <property type="entry name" value="DNAb Helicase, Chain A"/>
    <property type="match status" value="1"/>
</dbReference>
<dbReference type="InterPro" id="IPR007693">
    <property type="entry name" value="DNA_helicase_DnaB-like_N"/>
</dbReference>
<accession>A0A5M8RII9</accession>
<keyword evidence="8" id="KW-0413">Isomerase</keyword>
<dbReference type="PANTHER" id="PTHR30153">
    <property type="entry name" value="REPLICATIVE DNA HELICASE DNAB"/>
    <property type="match status" value="1"/>
</dbReference>
<evidence type="ECO:0000256" key="3">
    <source>
        <dbReference type="ARBA" id="ARBA00022741"/>
    </source>
</evidence>
<dbReference type="GO" id="GO:0005524">
    <property type="term" value="F:ATP binding"/>
    <property type="evidence" value="ECO:0007669"/>
    <property type="project" value="UniProtKB-KW"/>
</dbReference>
<feature type="domain" description="DNA helicase DnaB-like N-terminal" evidence="11">
    <location>
        <begin position="10"/>
        <end position="106"/>
    </location>
</feature>
<evidence type="ECO:0000256" key="7">
    <source>
        <dbReference type="ARBA" id="ARBA00023125"/>
    </source>
</evidence>
<dbReference type="AlphaFoldDB" id="A0A5M8RII9"/>
<keyword evidence="5" id="KW-0347">Helicase</keyword>
<evidence type="ECO:0000256" key="8">
    <source>
        <dbReference type="ARBA" id="ARBA00023235"/>
    </source>
</evidence>
<evidence type="ECO:0000313" key="14">
    <source>
        <dbReference type="Proteomes" id="UP000324326"/>
    </source>
</evidence>
<dbReference type="Gene3D" id="3.40.50.300">
    <property type="entry name" value="P-loop containing nucleotide triphosphate hydrolases"/>
    <property type="match status" value="1"/>
</dbReference>
<evidence type="ECO:0000256" key="9">
    <source>
        <dbReference type="ARBA" id="ARBA00044969"/>
    </source>
</evidence>
<dbReference type="RefSeq" id="WP_148959194.1">
    <property type="nucleotide sequence ID" value="NZ_QSND01000008.1"/>
</dbReference>
<feature type="domain" description="SF4 helicase" evidence="12">
    <location>
        <begin position="194"/>
        <end position="470"/>
    </location>
</feature>
<dbReference type="PANTHER" id="PTHR30153:SF2">
    <property type="entry name" value="REPLICATIVE DNA HELICASE"/>
    <property type="match status" value="1"/>
</dbReference>
<evidence type="ECO:0000256" key="4">
    <source>
        <dbReference type="ARBA" id="ARBA00022801"/>
    </source>
</evidence>
<dbReference type="GO" id="GO:0005829">
    <property type="term" value="C:cytosol"/>
    <property type="evidence" value="ECO:0007669"/>
    <property type="project" value="TreeGrafter"/>
</dbReference>
<comment type="similarity">
    <text evidence="1">Belongs to the helicase family. DnaB subfamily.</text>
</comment>
<gene>
    <name evidence="13" type="ORF">DX927_23675</name>
</gene>
<reference evidence="13 14" key="1">
    <citation type="submission" date="2018-08" db="EMBL/GenBank/DDBJ databases">
        <title>Bacillus phenotypic plasticity.</title>
        <authorList>
            <person name="Hurtado E."/>
        </authorList>
    </citation>
    <scope>NUCLEOTIDE SEQUENCE [LARGE SCALE GENOMIC DNA]</scope>
    <source>
        <strain evidence="13 14">427</strain>
    </source>
</reference>
<sequence>MLQDKKAIIQVLGSILREPSLLSDSNKYQITASDFPERFHSILFFAMYNLFHQGTEVINEIEIDGYLRDFDIQYKIFNENNGHEYIQQIQKLAVVENFDYYYTRLKKFSLLREMVGLGFNIDEIYDESIIDPKEQEVMKEKFDKTSIEDILSFYEMKIVDIKEKFSTNPESIGIQGGEGIDELLKRLEDSPAIGVPMNSEMLTSIFRGSRKKKFYLRSSMTGGGKTRNMVADACRLSATEFYDLKQNKWVKNDFQEKSVVISTEMISEELQSLALAYISGVEEKNILRNTTTEDEKTRVKKAAKVLKESPIWFEHLPDFNIKEIERTIEKNVIRNGIEYVYFDYIHSSVTIFAEMSKKSGVNLREDQILLLMSDKLKALCNKYDIYMMSATQLNGEWKDAWLRGLQIDASYLRGSKAIADKTDAAMIVLPLSKKEKDAIDAILKSGFYPEPNFVTHVFKNRGNEHDKVKVFSHINMGNMRIKDCFVTDVDNKLIQIEKLIIKAG</sequence>
<name>A0A5M8RII9_9BACI</name>
<keyword evidence="6" id="KW-0067">ATP-binding</keyword>
<proteinExistence type="inferred from homology"/>
<evidence type="ECO:0000259" key="12">
    <source>
        <dbReference type="Pfam" id="PF03796"/>
    </source>
</evidence>
<dbReference type="InterPro" id="IPR027417">
    <property type="entry name" value="P-loop_NTPase"/>
</dbReference>
<dbReference type="Proteomes" id="UP000324326">
    <property type="component" value="Unassembled WGS sequence"/>
</dbReference>